<evidence type="ECO:0000313" key="1">
    <source>
        <dbReference type="EMBL" id="VDK27751.1"/>
    </source>
</evidence>
<dbReference type="Proteomes" id="UP000282613">
    <property type="component" value="Unassembled WGS sequence"/>
</dbReference>
<sequence length="109" mass="11678">MSPAPHSLITSQCGTRLIVISCHVDITCVRIASATQLITTMDAADLLHQALLTHADTVKTGHAMLRVTLFIATYDELVSQTVMPIPVLSADLLISELDGHSDCGCTNDF</sequence>
<organism evidence="3">
    <name type="scientific">Taenia asiatica</name>
    <name type="common">Asian tapeworm</name>
    <dbReference type="NCBI Taxonomy" id="60517"/>
    <lineage>
        <taxon>Eukaryota</taxon>
        <taxon>Metazoa</taxon>
        <taxon>Spiralia</taxon>
        <taxon>Lophotrochozoa</taxon>
        <taxon>Platyhelminthes</taxon>
        <taxon>Cestoda</taxon>
        <taxon>Eucestoda</taxon>
        <taxon>Cyclophyllidea</taxon>
        <taxon>Taeniidae</taxon>
        <taxon>Taenia</taxon>
    </lineage>
</organism>
<dbReference type="AlphaFoldDB" id="A0A0R3W0I3"/>
<reference evidence="3" key="1">
    <citation type="submission" date="2017-02" db="UniProtKB">
        <authorList>
            <consortium name="WormBaseParasite"/>
        </authorList>
    </citation>
    <scope>IDENTIFICATION</scope>
</reference>
<reference evidence="1 2" key="2">
    <citation type="submission" date="2018-11" db="EMBL/GenBank/DDBJ databases">
        <authorList>
            <consortium name="Pathogen Informatics"/>
        </authorList>
    </citation>
    <scope>NUCLEOTIDE SEQUENCE [LARGE SCALE GENOMIC DNA]</scope>
</reference>
<gene>
    <name evidence="1" type="ORF">TASK_LOCUS3178</name>
</gene>
<dbReference type="WBParaSite" id="TASK_0000317701-mRNA-1">
    <property type="protein sequence ID" value="TASK_0000317701-mRNA-1"/>
    <property type="gene ID" value="TASK_0000317701"/>
</dbReference>
<evidence type="ECO:0000313" key="2">
    <source>
        <dbReference type="Proteomes" id="UP000282613"/>
    </source>
</evidence>
<keyword evidence="2" id="KW-1185">Reference proteome</keyword>
<accession>A0A0R3W0I3</accession>
<name>A0A0R3W0I3_TAEAS</name>
<proteinExistence type="predicted"/>
<dbReference type="EMBL" id="UYRS01006778">
    <property type="protein sequence ID" value="VDK27751.1"/>
    <property type="molecule type" value="Genomic_DNA"/>
</dbReference>
<protein>
    <submittedName>
        <fullName evidence="1 3">Uncharacterized protein</fullName>
    </submittedName>
</protein>
<evidence type="ECO:0000313" key="3">
    <source>
        <dbReference type="WBParaSite" id="TASK_0000317701-mRNA-1"/>
    </source>
</evidence>